<accession>A0A4Y1WW73</accession>
<evidence type="ECO:0000313" key="4">
    <source>
        <dbReference type="Proteomes" id="UP000318946"/>
    </source>
</evidence>
<feature type="region of interest" description="Disordered" evidence="1">
    <location>
        <begin position="971"/>
        <end position="992"/>
    </location>
</feature>
<feature type="domain" description="Outer membrane protein beta-barrel" evidence="2">
    <location>
        <begin position="621"/>
        <end position="770"/>
    </location>
</feature>
<dbReference type="SUPFAM" id="SSF49464">
    <property type="entry name" value="Carboxypeptidase regulatory domain-like"/>
    <property type="match status" value="1"/>
</dbReference>
<name>A0A4Y1WW73_9BACT</name>
<feature type="compositionally biased region" description="Pro residues" evidence="1">
    <location>
        <begin position="980"/>
        <end position="992"/>
    </location>
</feature>
<dbReference type="InterPro" id="IPR041700">
    <property type="entry name" value="OMP_b-brl_3"/>
</dbReference>
<dbReference type="AlphaFoldDB" id="A0A4Y1WW73"/>
<dbReference type="Pfam" id="PF13620">
    <property type="entry name" value="CarboxypepD_reg"/>
    <property type="match status" value="1"/>
</dbReference>
<sequence length="992" mass="109430">MEIYAQSGSVAATVIDASTREGVPGAVVEFAPADPAAQKRYFTTGYKGRVEATVPYGTYKVSVSFLGYETLEKELKLSVAKKSLGTLELAPSSTEIEAVVKEVKSMRTSQKGDTVSYNAGAFKVTADADVEGLLKKMPGITITDGEVEAQGETVKKVFVDGKEFFGEDVTSAIKSLPAQAVDKVEVYDKLSDAAEFSGMDDGEGYKAINIVTKPNMRQGQFGKLYAGYGYQPETEGTTSNHKYNVGGNVNLFHGSSRVSVIGLFNNVNQQNFSFEDILGVSGGSGGRGGVGALMVRPQSGVASVNSFGVNYSDSWGKTGRQDKVTLQASYFFNRTTTKNYSTIDKWYETPSPIDTLHTDGYSNNTNGNHRLNARLEWRISENQSLMSRTGLSFQSYDPYSTTYGHQWGESGLRVVDNFSDGDRTGVNLNQYLSYRTKLGKDGRTLTLDGSVRYRNNRGDTDSYSNQARGIDPDLIVVPTDTLLLRYQRAHSPSFSYNLRGDVTYTEPVSQYAQLSLQYRVAYNYQESDKKVYVTPDDRFETAGVEPDPSLSQSSNTGYLTHRIGPGFRIVKGKNRFVANVSYQRAQLTGEVLSATKVMGAGDDAKTSHGFNNLTYFLMGQLNINKENSIRLFINSSTDNPGIGELQNVYDISNAQSISKGNPHLRPSYSNNVRFHYVNSNVEKGRTFMWMFSMQNTSNYITSSMAYDVEVEVPTGEVDGGGDPVTETYNPHTYSTYTNMDGYWNLRTHLSYGLPVSFLKSNLNVMAGVNYTLTPTLVARKATDGSVYLNNGEIVGGERNDASRLSYDFRAVLGSNISENVDFTLSWHGAYNIAKNSLVVNDSDNKNRYFNHVATAAMKFVFLKSFTFTGNVSYQQNIGFTNDYDNSYVLCNVYLGKKVFRNRRGEVMFGVNDLFDQNTAFSRTTGSGYTQNSINSVIGRYYTVQFVYNLRNFGKRGSKDIKDYDGMGALGGNRRGVGRPPMGPPPGGRGPMF</sequence>
<gene>
    <name evidence="3" type="ORF">A5CBH24_23850</name>
</gene>
<organism evidence="3 4">
    <name type="scientific">Alistipes communis</name>
    <dbReference type="NCBI Taxonomy" id="2585118"/>
    <lineage>
        <taxon>Bacteria</taxon>
        <taxon>Pseudomonadati</taxon>
        <taxon>Bacteroidota</taxon>
        <taxon>Bacteroidia</taxon>
        <taxon>Bacteroidales</taxon>
        <taxon>Rikenellaceae</taxon>
        <taxon>Alistipes</taxon>
    </lineage>
</organism>
<evidence type="ECO:0000313" key="3">
    <source>
        <dbReference type="EMBL" id="BBL05072.1"/>
    </source>
</evidence>
<dbReference type="InterPro" id="IPR008969">
    <property type="entry name" value="CarboxyPept-like_regulatory"/>
</dbReference>
<dbReference type="KEGG" id="acou:A5CBH24_23850"/>
<dbReference type="EMBL" id="AP019735">
    <property type="protein sequence ID" value="BBL05072.1"/>
    <property type="molecule type" value="Genomic_DNA"/>
</dbReference>
<protein>
    <recommendedName>
        <fullName evidence="2">Outer membrane protein beta-barrel domain-containing protein</fullName>
    </recommendedName>
</protein>
<proteinExistence type="predicted"/>
<dbReference type="Gene3D" id="2.60.40.1120">
    <property type="entry name" value="Carboxypeptidase-like, regulatory domain"/>
    <property type="match status" value="1"/>
</dbReference>
<evidence type="ECO:0000259" key="2">
    <source>
        <dbReference type="Pfam" id="PF14905"/>
    </source>
</evidence>
<keyword evidence="4" id="KW-1185">Reference proteome</keyword>
<reference evidence="4" key="1">
    <citation type="submission" date="2019-06" db="EMBL/GenBank/DDBJ databases">
        <title>Alistipes onderdonkii subsp. vulgaris subsp. nov., Alistipes dispar sp. nov. and Alistipes communis sp. nov., isolated from human faeces, and creation of Alistipes onderdonkii subsp. onderdonkii subsp. nov.</title>
        <authorList>
            <person name="Sakamoto M."/>
            <person name="Ikeyama N."/>
            <person name="Ogata Y."/>
            <person name="Suda W."/>
            <person name="Iino T."/>
            <person name="Hattori M."/>
            <person name="Ohkuma M."/>
        </authorList>
    </citation>
    <scope>NUCLEOTIDE SEQUENCE [LARGE SCALE GENOMIC DNA]</scope>
    <source>
        <strain evidence="4">5CBH24</strain>
    </source>
</reference>
<evidence type="ECO:0000256" key="1">
    <source>
        <dbReference type="SAM" id="MobiDB-lite"/>
    </source>
</evidence>
<dbReference type="Pfam" id="PF14905">
    <property type="entry name" value="OMP_b-brl_3"/>
    <property type="match status" value="1"/>
</dbReference>
<dbReference type="Proteomes" id="UP000318946">
    <property type="component" value="Chromosome"/>
</dbReference>
<dbReference type="SUPFAM" id="SSF56935">
    <property type="entry name" value="Porins"/>
    <property type="match status" value="1"/>
</dbReference>